<evidence type="ECO:0000313" key="2">
    <source>
        <dbReference type="Proteomes" id="UP000630660"/>
    </source>
</evidence>
<accession>A0A9D5KA56</accession>
<proteinExistence type="predicted"/>
<protein>
    <submittedName>
        <fullName evidence="1">Uncharacterized protein</fullName>
    </submittedName>
</protein>
<dbReference type="AlphaFoldDB" id="A0A9D5KA56"/>
<dbReference type="EMBL" id="WJKJ01000239">
    <property type="protein sequence ID" value="MBD3364974.1"/>
    <property type="molecule type" value="Genomic_DNA"/>
</dbReference>
<organism evidence="1 2">
    <name type="scientific">candidate division WOR-3 bacterium</name>
    <dbReference type="NCBI Taxonomy" id="2052148"/>
    <lineage>
        <taxon>Bacteria</taxon>
        <taxon>Bacteria division WOR-3</taxon>
    </lineage>
</organism>
<evidence type="ECO:0000313" key="1">
    <source>
        <dbReference type="EMBL" id="MBD3364974.1"/>
    </source>
</evidence>
<name>A0A9D5KA56_UNCW3</name>
<gene>
    <name evidence="1" type="ORF">GF359_07140</name>
</gene>
<dbReference type="Proteomes" id="UP000630660">
    <property type="component" value="Unassembled WGS sequence"/>
</dbReference>
<sequence length="283" mass="32707">MSRKITLLILLGTFLTISTYCSKPYNLVVTNRYVNFHLRIDVESKNGVNDFHMIIGGVDTFDLTLNYFAPVDKYPVDPEPKQEIFFKMPLPAVNSSLMLWEFNPPLTKGSWWNFGLAHMQTGLKITPVIAYWTYHAKKSTPIAILPFPLLVWESSADTVIATVQNSAERNDTIFDIFELYGTKDTRKDIEVKRSYAYTSKGYDMFDLTWDNPDYDSLEWVEVEGDPITVTKDGTAELRFDDFDPKDYSIILVKYTVTRAGEEEPLYYLVDQVEVRKVDRPKEQ</sequence>
<reference evidence="1" key="1">
    <citation type="submission" date="2019-11" db="EMBL/GenBank/DDBJ databases">
        <title>Microbial mats filling the niche in hypersaline microbial mats.</title>
        <authorList>
            <person name="Wong H.L."/>
            <person name="Macleod F.I."/>
            <person name="White R.A. III"/>
            <person name="Burns B.P."/>
        </authorList>
    </citation>
    <scope>NUCLEOTIDE SEQUENCE</scope>
    <source>
        <strain evidence="1">Bin_327</strain>
    </source>
</reference>
<comment type="caution">
    <text evidence="1">The sequence shown here is derived from an EMBL/GenBank/DDBJ whole genome shotgun (WGS) entry which is preliminary data.</text>
</comment>